<protein>
    <submittedName>
        <fullName evidence="1">7760_t:CDS:1</fullName>
    </submittedName>
</protein>
<evidence type="ECO:0000313" key="2">
    <source>
        <dbReference type="Proteomes" id="UP000789405"/>
    </source>
</evidence>
<reference evidence="1" key="1">
    <citation type="submission" date="2021-06" db="EMBL/GenBank/DDBJ databases">
        <authorList>
            <person name="Kallberg Y."/>
            <person name="Tangrot J."/>
            <person name="Rosling A."/>
        </authorList>
    </citation>
    <scope>NUCLEOTIDE SEQUENCE</scope>
    <source>
        <strain evidence="1">MA453B</strain>
    </source>
</reference>
<comment type="caution">
    <text evidence="1">The sequence shown here is derived from an EMBL/GenBank/DDBJ whole genome shotgun (WGS) entry which is preliminary data.</text>
</comment>
<dbReference type="Proteomes" id="UP000789405">
    <property type="component" value="Unassembled WGS sequence"/>
</dbReference>
<sequence>QHTAINIAEGIEAVMYKLDINKFIAVITDNAPNIKAAWCILKTFVSLINKLEEDRPLLSVAFLKLQQLEVFIYNNTYVPNSIIVKNIQFAKYC</sequence>
<dbReference type="EMBL" id="CAJVPY010014155">
    <property type="protein sequence ID" value="CAG8744906.1"/>
    <property type="molecule type" value="Genomic_DNA"/>
</dbReference>
<gene>
    <name evidence="1" type="ORF">DERYTH_LOCUS16345</name>
</gene>
<dbReference type="AlphaFoldDB" id="A0A9N9NNP2"/>
<dbReference type="OrthoDB" id="2439304at2759"/>
<accession>A0A9N9NNP2</accession>
<proteinExistence type="predicted"/>
<organism evidence="1 2">
    <name type="scientific">Dentiscutata erythropus</name>
    <dbReference type="NCBI Taxonomy" id="1348616"/>
    <lineage>
        <taxon>Eukaryota</taxon>
        <taxon>Fungi</taxon>
        <taxon>Fungi incertae sedis</taxon>
        <taxon>Mucoromycota</taxon>
        <taxon>Glomeromycotina</taxon>
        <taxon>Glomeromycetes</taxon>
        <taxon>Diversisporales</taxon>
        <taxon>Gigasporaceae</taxon>
        <taxon>Dentiscutata</taxon>
    </lineage>
</organism>
<name>A0A9N9NNP2_9GLOM</name>
<feature type="non-terminal residue" evidence="1">
    <location>
        <position position="1"/>
    </location>
</feature>
<evidence type="ECO:0000313" key="1">
    <source>
        <dbReference type="EMBL" id="CAG8744906.1"/>
    </source>
</evidence>
<keyword evidence="2" id="KW-1185">Reference proteome</keyword>